<dbReference type="Pfam" id="PF22178">
    <property type="entry name" value="Gp5_trimer_C"/>
    <property type="match status" value="1"/>
</dbReference>
<evidence type="ECO:0000259" key="2">
    <source>
        <dbReference type="Pfam" id="PF04717"/>
    </source>
</evidence>
<feature type="domain" description="Gp5/Type VI secretion system Vgr protein OB-fold" evidence="2">
    <location>
        <begin position="575"/>
        <end position="642"/>
    </location>
</feature>
<dbReference type="SUPFAM" id="SSF69279">
    <property type="entry name" value="Phage tail proteins"/>
    <property type="match status" value="1"/>
</dbReference>
<feature type="compositionally biased region" description="Polar residues" evidence="1">
    <location>
        <begin position="519"/>
        <end position="528"/>
    </location>
</feature>
<feature type="domain" description="Gp5/Type VI secretion system Vgr C-terminal trimerisation" evidence="3">
    <location>
        <begin position="697"/>
        <end position="797"/>
    </location>
</feature>
<dbReference type="InterPro" id="IPR037026">
    <property type="entry name" value="Vgr_OB-fold_dom_sf"/>
</dbReference>
<organism evidence="4 5">
    <name type="scientific">Helicobacter bilis</name>
    <dbReference type="NCBI Taxonomy" id="37372"/>
    <lineage>
        <taxon>Bacteria</taxon>
        <taxon>Pseudomonadati</taxon>
        <taxon>Campylobacterota</taxon>
        <taxon>Epsilonproteobacteria</taxon>
        <taxon>Campylobacterales</taxon>
        <taxon>Helicobacteraceae</taxon>
        <taxon>Helicobacter</taxon>
    </lineage>
</organism>
<accession>A0A1Q2LJK5</accession>
<proteinExistence type="predicted"/>
<dbReference type="Gene3D" id="2.40.50.230">
    <property type="entry name" value="Gp5 N-terminal domain"/>
    <property type="match status" value="1"/>
</dbReference>
<feature type="region of interest" description="Disordered" evidence="1">
    <location>
        <begin position="571"/>
        <end position="592"/>
    </location>
</feature>
<dbReference type="Pfam" id="PF04717">
    <property type="entry name" value="Phage_base_V"/>
    <property type="match status" value="1"/>
</dbReference>
<evidence type="ECO:0000313" key="5">
    <source>
        <dbReference type="Proteomes" id="UP000188298"/>
    </source>
</evidence>
<dbReference type="SUPFAM" id="SSF69255">
    <property type="entry name" value="gp5 N-terminal domain-like"/>
    <property type="match status" value="1"/>
</dbReference>
<feature type="compositionally biased region" description="Low complexity" evidence="1">
    <location>
        <begin position="529"/>
        <end position="558"/>
    </location>
</feature>
<feature type="compositionally biased region" description="Polar residues" evidence="1">
    <location>
        <begin position="578"/>
        <end position="592"/>
    </location>
</feature>
<dbReference type="KEGG" id="hbl:XJ32_02655"/>
<dbReference type="SUPFAM" id="SSF69349">
    <property type="entry name" value="Phage fibre proteins"/>
    <property type="match status" value="1"/>
</dbReference>
<dbReference type="Proteomes" id="UP000188298">
    <property type="component" value="Chromosome"/>
</dbReference>
<name>A0A1Q2LJK5_9HELI</name>
<sequence>MFSNLKKHYSSQDTKESKPSLNLTLTQATIKESLETPLSIECNGFIESMQKNLLLEVNSHNSNISLQPKDFLNCLATLNISHSPHNKDSKIIYFDRSYSNMQTTTYKGIITHLQYLGSFQQNTTNTLTYRHNFTLTLQSPLLRLSLNTAYRIYTDITPIEVIKHTLKFYEGYLEKTLDFSQIIQTYNTKEIISQYNESDLDFITRVAHNHGIYFYEDANTIYFCDSLTTKPTKNIAYNPHAVANTLQEECIHNFSKEENLHSNLFTYSSHDANAPIDIFSSQIYTYQDEETGQPDNTLTSFTHTYDSSSSFTQSIDTRKPLHLKAKRLQMLDATLKAQSNIYHLGLADFLQIDYEKYKYANNDNTLLNKHKEFIVVAIEQTLIDNALLTQYSTTQGDVAHTAISNSHDNESIISSSSKNQNGFMRSYSNTLKLMPSHMLYVPDTKAKPKAPLHTQGIVIGEGYLRAPTQERANQTILQEHNTIYTDEYGRVKVRMNIYANQEKRDNALLERIQKDNAQDSDSQSNMHTNIQNNDLQNNQITSNSSNIVSSNNNSINQTNTNQENIITITNQTQHNKDTTNTNTIQTHSSPNKRYSYTPFLRVASPIASNSSGFYHTPRIGDEVIISFLDNDIDKPFISGSLYNTTNPSLIHNPLDSHKTSLSSRTINLTNIRNSSDSLNQADSSQTEHSNTANIIEQGYNELTLSNIKDNEEIYIRAQKDYRESINNNFSQTIHNNKDSKVKGSYTESITKYHKQEILGLKDVRVGAEYLTNVALSKDTIVGLSNTLNVGASNTLRVANDSSEYVGGDKRVEVGGKFQTHIERYKIETIDDNATQIVQGYNNIQTNKDLQIDTQGETLIKSQNNIHVHTSQSVSINAEVNSTLLSDAIHTIAKSDIYNQAQNQILHQVGESTITTKGDSVIIKAGGVEVIIDSNGLVVKGGEIKSE</sequence>
<reference evidence="4 5" key="1">
    <citation type="submission" date="2017-02" db="EMBL/GenBank/DDBJ databases">
        <title>Whole genome sequencing of Helicobacter bilis strain AAQJH.</title>
        <authorList>
            <person name="Conlan S."/>
            <person name="Thomas P.J."/>
            <person name="Mullikin J."/>
            <person name="Palmore T.N."/>
            <person name="Frank K.M."/>
            <person name="Segre J.A."/>
        </authorList>
    </citation>
    <scope>NUCLEOTIDE SEQUENCE [LARGE SCALE GENOMIC DNA]</scope>
    <source>
        <strain evidence="4 5">AAQJH</strain>
    </source>
</reference>
<dbReference type="EMBL" id="CP019645">
    <property type="protein sequence ID" value="AQQ60636.1"/>
    <property type="molecule type" value="Genomic_DNA"/>
</dbReference>
<dbReference type="Gene3D" id="3.55.50.10">
    <property type="entry name" value="Baseplate protein-like domains"/>
    <property type="match status" value="1"/>
</dbReference>
<protein>
    <submittedName>
        <fullName evidence="4">Uncharacterized protein</fullName>
    </submittedName>
</protein>
<feature type="region of interest" description="Disordered" evidence="1">
    <location>
        <begin position="1"/>
        <end position="20"/>
    </location>
</feature>
<feature type="region of interest" description="Disordered" evidence="1">
    <location>
        <begin position="516"/>
        <end position="558"/>
    </location>
</feature>
<dbReference type="InterPro" id="IPR006531">
    <property type="entry name" value="Gp5/Vgr_OB"/>
</dbReference>
<evidence type="ECO:0000259" key="3">
    <source>
        <dbReference type="Pfam" id="PF22178"/>
    </source>
</evidence>
<evidence type="ECO:0000313" key="4">
    <source>
        <dbReference type="EMBL" id="AQQ60636.1"/>
    </source>
</evidence>
<gene>
    <name evidence="4" type="ORF">XJ32_02655</name>
</gene>
<evidence type="ECO:0000256" key="1">
    <source>
        <dbReference type="SAM" id="MobiDB-lite"/>
    </source>
</evidence>
<dbReference type="AlphaFoldDB" id="A0A1Q2LJK5"/>
<dbReference type="Pfam" id="PF05954">
    <property type="entry name" value="Phage_GPD"/>
    <property type="match status" value="1"/>
</dbReference>
<dbReference type="Gene3D" id="4.10.220.110">
    <property type="match status" value="1"/>
</dbReference>
<dbReference type="Gene3D" id="2.30.110.50">
    <property type="match status" value="1"/>
</dbReference>
<dbReference type="InterPro" id="IPR054030">
    <property type="entry name" value="Gp5_Vgr_C"/>
</dbReference>